<protein>
    <submittedName>
        <fullName evidence="3">Uncharacterized protein</fullName>
    </submittedName>
</protein>
<evidence type="ECO:0000256" key="1">
    <source>
        <dbReference type="SAM" id="Coils"/>
    </source>
</evidence>
<feature type="compositionally biased region" description="Basic residues" evidence="2">
    <location>
        <begin position="85"/>
        <end position="94"/>
    </location>
</feature>
<evidence type="ECO:0000256" key="2">
    <source>
        <dbReference type="SAM" id="MobiDB-lite"/>
    </source>
</evidence>
<sequence length="352" mass="40790">MIKSWLKWKKAKKVVAEDAAHGILRKGAQHDYQLNHHTTTRPRAHHCPRSCPGDLSSNQYDVCSGMPDLSRCPDITIPGEMVHRRRRQQQRFRRLNASTSEYGSGDPSPTTLRNTYSRNLDDSDSGSDSWTAEYERAQHIREMEYRLREQRRKLKEYKGRLRAERDLRIVNERSMMEEVEKYKCELKKEQRERKATEQRYTNIVAYMKTKFSLLEQQQSIGRQCLLPSLPFLADSTVNLQNGAARLSGTDELLHPLQINAPSSVLRGINFEQELDETKNFRAQDTYGDLETARSSENTTTTGTEQSNRNRRSSTLLREYDSDNDDNGYVTTFEYPMKSAQIRKTSAPLRTSL</sequence>
<dbReference type="EMBL" id="UYRX01000636">
    <property type="protein sequence ID" value="VDK84807.1"/>
    <property type="molecule type" value="Genomic_DNA"/>
</dbReference>
<dbReference type="Proteomes" id="UP000277928">
    <property type="component" value="Unassembled WGS sequence"/>
</dbReference>
<dbReference type="OMA" id="ESDDQEW"/>
<feature type="coiled-coil region" evidence="1">
    <location>
        <begin position="140"/>
        <end position="199"/>
    </location>
</feature>
<organism evidence="3 4">
    <name type="scientific">Litomosoides sigmodontis</name>
    <name type="common">Filarial nematode worm</name>
    <dbReference type="NCBI Taxonomy" id="42156"/>
    <lineage>
        <taxon>Eukaryota</taxon>
        <taxon>Metazoa</taxon>
        <taxon>Ecdysozoa</taxon>
        <taxon>Nematoda</taxon>
        <taxon>Chromadorea</taxon>
        <taxon>Rhabditida</taxon>
        <taxon>Spirurina</taxon>
        <taxon>Spiruromorpha</taxon>
        <taxon>Filarioidea</taxon>
        <taxon>Onchocercidae</taxon>
        <taxon>Litomosoides</taxon>
    </lineage>
</organism>
<name>A0A3P6TI21_LITSI</name>
<feature type="region of interest" description="Disordered" evidence="2">
    <location>
        <begin position="279"/>
        <end position="326"/>
    </location>
</feature>
<keyword evidence="1" id="KW-0175">Coiled coil</keyword>
<reference evidence="3 4" key="1">
    <citation type="submission" date="2018-08" db="EMBL/GenBank/DDBJ databases">
        <authorList>
            <person name="Laetsch R D."/>
            <person name="Stevens L."/>
            <person name="Kumar S."/>
            <person name="Blaxter L. M."/>
        </authorList>
    </citation>
    <scope>NUCLEOTIDE SEQUENCE [LARGE SCALE GENOMIC DNA]</scope>
</reference>
<accession>A0A3P6TI21</accession>
<dbReference type="AlphaFoldDB" id="A0A3P6TI21"/>
<evidence type="ECO:0000313" key="4">
    <source>
        <dbReference type="Proteomes" id="UP000277928"/>
    </source>
</evidence>
<evidence type="ECO:0000313" key="3">
    <source>
        <dbReference type="EMBL" id="VDK84807.1"/>
    </source>
</evidence>
<feature type="compositionally biased region" description="Polar residues" evidence="2">
    <location>
        <begin position="292"/>
        <end position="305"/>
    </location>
</feature>
<proteinExistence type="predicted"/>
<dbReference type="OrthoDB" id="5838092at2759"/>
<keyword evidence="4" id="KW-1185">Reference proteome</keyword>
<gene>
    <name evidence="3" type="ORF">NLS_LOCUS6818</name>
</gene>
<feature type="compositionally biased region" description="Polar residues" evidence="2">
    <location>
        <begin position="96"/>
        <end position="118"/>
    </location>
</feature>
<feature type="region of interest" description="Disordered" evidence="2">
    <location>
        <begin position="85"/>
        <end position="130"/>
    </location>
</feature>